<evidence type="ECO:0000313" key="4">
    <source>
        <dbReference type="Proteomes" id="UP001187531"/>
    </source>
</evidence>
<proteinExistence type="predicted"/>
<organism evidence="3 4">
    <name type="scientific">Artemia franciscana</name>
    <name type="common">Brine shrimp</name>
    <name type="synonym">Artemia sanfranciscana</name>
    <dbReference type="NCBI Taxonomy" id="6661"/>
    <lineage>
        <taxon>Eukaryota</taxon>
        <taxon>Metazoa</taxon>
        <taxon>Ecdysozoa</taxon>
        <taxon>Arthropoda</taxon>
        <taxon>Crustacea</taxon>
        <taxon>Branchiopoda</taxon>
        <taxon>Anostraca</taxon>
        <taxon>Artemiidae</taxon>
        <taxon>Artemia</taxon>
    </lineage>
</organism>
<dbReference type="Proteomes" id="UP001187531">
    <property type="component" value="Unassembled WGS sequence"/>
</dbReference>
<dbReference type="Pfam" id="PF03184">
    <property type="entry name" value="DDE_1"/>
    <property type="match status" value="1"/>
</dbReference>
<feature type="domain" description="DDE-1" evidence="2">
    <location>
        <begin position="43"/>
        <end position="123"/>
    </location>
</feature>
<keyword evidence="4" id="KW-1185">Reference proteome</keyword>
<feature type="region of interest" description="Disordered" evidence="1">
    <location>
        <begin position="252"/>
        <end position="300"/>
    </location>
</feature>
<dbReference type="GO" id="GO:0003676">
    <property type="term" value="F:nucleic acid binding"/>
    <property type="evidence" value="ECO:0007669"/>
    <property type="project" value="InterPro"/>
</dbReference>
<dbReference type="AlphaFoldDB" id="A0AA88LFJ5"/>
<evidence type="ECO:0000313" key="3">
    <source>
        <dbReference type="EMBL" id="KAK2722651.1"/>
    </source>
</evidence>
<evidence type="ECO:0000259" key="2">
    <source>
        <dbReference type="Pfam" id="PF03184"/>
    </source>
</evidence>
<dbReference type="Gene3D" id="3.30.420.10">
    <property type="entry name" value="Ribonuclease H-like superfamily/Ribonuclease H"/>
    <property type="match status" value="1"/>
</dbReference>
<accession>A0AA88LFJ5</accession>
<evidence type="ECO:0000256" key="1">
    <source>
        <dbReference type="SAM" id="MobiDB-lite"/>
    </source>
</evidence>
<dbReference type="InterPro" id="IPR036397">
    <property type="entry name" value="RNaseH_sf"/>
</dbReference>
<dbReference type="InterPro" id="IPR004875">
    <property type="entry name" value="DDE_SF_endonuclease_dom"/>
</dbReference>
<name>A0AA88LFJ5_ARTSF</name>
<feature type="compositionally biased region" description="Polar residues" evidence="1">
    <location>
        <begin position="257"/>
        <end position="267"/>
    </location>
</feature>
<reference evidence="3" key="1">
    <citation type="submission" date="2023-07" db="EMBL/GenBank/DDBJ databases">
        <title>Chromosome-level genome assembly of Artemia franciscana.</title>
        <authorList>
            <person name="Jo E."/>
        </authorList>
    </citation>
    <scope>NUCLEOTIDE SEQUENCE</scope>
    <source>
        <tissue evidence="3">Whole body</tissue>
    </source>
</reference>
<dbReference type="EMBL" id="JAVRJZ010000005">
    <property type="protein sequence ID" value="KAK2722651.1"/>
    <property type="molecule type" value="Genomic_DNA"/>
</dbReference>
<gene>
    <name evidence="3" type="ORF">QYM36_002991</name>
</gene>
<protein>
    <recommendedName>
        <fullName evidence="2">DDE-1 domain-containing protein</fullName>
    </recommendedName>
</protein>
<sequence>MELTSYEIIKAEQLVSLAPLFFFPQVNWLQSYLNGTPLGRTGKCQPSGWMTADFVPDIVRNLGSQSSCSPANRILLIMDNHDSHVSLSVANHCRENGIDVLTLQLYCCQELQPLDVMTEELRRKIEENRRKAVERLKARQATSELSVATSGGLASPSVHIEKPIQVNANDSNSQAASETANSSFNFKERIGAAELDESLLTEIVNGVGPKSKAYERHVVEPLFESKRDTQNQEFDDKKLAAAKESVPSYFVVDDNSEGSSKLQLNNSHIDDPLADLDSEDDTRVSAPKKRRVAIIESDSD</sequence>
<comment type="caution">
    <text evidence="3">The sequence shown here is derived from an EMBL/GenBank/DDBJ whole genome shotgun (WGS) entry which is preliminary data.</text>
</comment>